<protein>
    <submittedName>
        <fullName evidence="1">Uncharacterized protein</fullName>
    </submittedName>
</protein>
<dbReference type="EMBL" id="BART01010546">
    <property type="protein sequence ID" value="GAG89400.1"/>
    <property type="molecule type" value="Genomic_DNA"/>
</dbReference>
<name>X1B324_9ZZZZ</name>
<evidence type="ECO:0000313" key="1">
    <source>
        <dbReference type="EMBL" id="GAG89400.1"/>
    </source>
</evidence>
<sequence length="74" mass="9007">MKNRACKHKIWKFYLRTCRVAYCLKCKRIDYCEYPKVDAADALAYMLNYFYPPRYGLRDELLEWTQNKNKVAIT</sequence>
<reference evidence="1" key="1">
    <citation type="journal article" date="2014" name="Front. Microbiol.">
        <title>High frequency of phylogenetically diverse reductive dehalogenase-homologous genes in deep subseafloor sedimentary metagenomes.</title>
        <authorList>
            <person name="Kawai M."/>
            <person name="Futagami T."/>
            <person name="Toyoda A."/>
            <person name="Takaki Y."/>
            <person name="Nishi S."/>
            <person name="Hori S."/>
            <person name="Arai W."/>
            <person name="Tsubouchi T."/>
            <person name="Morono Y."/>
            <person name="Uchiyama I."/>
            <person name="Ito T."/>
            <person name="Fujiyama A."/>
            <person name="Inagaki F."/>
            <person name="Takami H."/>
        </authorList>
    </citation>
    <scope>NUCLEOTIDE SEQUENCE</scope>
    <source>
        <strain evidence="1">Expedition CK06-06</strain>
    </source>
</reference>
<gene>
    <name evidence="1" type="ORF">S01H4_22881</name>
</gene>
<dbReference type="AlphaFoldDB" id="X1B324"/>
<proteinExistence type="predicted"/>
<organism evidence="1">
    <name type="scientific">marine sediment metagenome</name>
    <dbReference type="NCBI Taxonomy" id="412755"/>
    <lineage>
        <taxon>unclassified sequences</taxon>
        <taxon>metagenomes</taxon>
        <taxon>ecological metagenomes</taxon>
    </lineage>
</organism>
<accession>X1B324</accession>
<comment type="caution">
    <text evidence="1">The sequence shown here is derived from an EMBL/GenBank/DDBJ whole genome shotgun (WGS) entry which is preliminary data.</text>
</comment>